<dbReference type="OrthoDB" id="10017542at2"/>
<keyword evidence="1" id="KW-0472">Membrane</keyword>
<evidence type="ECO:0000256" key="1">
    <source>
        <dbReference type="SAM" id="Phobius"/>
    </source>
</evidence>
<keyword evidence="1" id="KW-0812">Transmembrane</keyword>
<feature type="transmembrane region" description="Helical" evidence="1">
    <location>
        <begin position="168"/>
        <end position="190"/>
    </location>
</feature>
<proteinExistence type="predicted"/>
<gene>
    <name evidence="2" type="ORF">ELUMI_v1c01160</name>
</gene>
<dbReference type="EMBL" id="CP024963">
    <property type="protein sequence ID" value="ATZ16844.1"/>
    <property type="molecule type" value="Genomic_DNA"/>
</dbReference>
<feature type="transmembrane region" description="Helical" evidence="1">
    <location>
        <begin position="257"/>
        <end position="276"/>
    </location>
</feature>
<organism evidence="2 3">
    <name type="scientific">Williamsoniiplasma luminosum</name>
    <dbReference type="NCBI Taxonomy" id="214888"/>
    <lineage>
        <taxon>Bacteria</taxon>
        <taxon>Bacillati</taxon>
        <taxon>Mycoplasmatota</taxon>
        <taxon>Mollicutes</taxon>
        <taxon>Entomoplasmatales</taxon>
        <taxon>Williamsoniiplasma</taxon>
    </lineage>
</organism>
<sequence length="279" mass="30467">MIENVYLNQQVIKEIVIKIFDNIKQQVGIKDINSPATLINPQNNLSLTSTKNISKAYLLNYIEAAKKESIKILDEINNKNIPTNSTLPYFKNNYKNFNDNYERISISLRRPACYEGMTEAECSQFINDFYEKKWEREHPSAAGSNKEEETKPPITNRELLKTLKTARITLIGISTGAAIAAAGFGALAFAFGITTIWAVACTTLSAAAGVAASAITSEITVLENGPLSIDEKAQLSLIMNMAKILKTFLTVSSATSIFYPASLAAVATISAIMLALELG</sequence>
<feature type="transmembrane region" description="Helical" evidence="1">
    <location>
        <begin position="196"/>
        <end position="221"/>
    </location>
</feature>
<dbReference type="KEGG" id="elj:ELUMI_v1c01160"/>
<dbReference type="AlphaFoldDB" id="A0A2K8NSV7"/>
<accession>A0A2K8NSV7</accession>
<keyword evidence="3" id="KW-1185">Reference proteome</keyword>
<dbReference type="Proteomes" id="UP000232063">
    <property type="component" value="Chromosome"/>
</dbReference>
<name>A0A2K8NSV7_9MOLU</name>
<evidence type="ECO:0000313" key="2">
    <source>
        <dbReference type="EMBL" id="ATZ16844.1"/>
    </source>
</evidence>
<keyword evidence="1" id="KW-1133">Transmembrane helix</keyword>
<protein>
    <submittedName>
        <fullName evidence="2">Uncharacterized protein</fullName>
    </submittedName>
</protein>
<evidence type="ECO:0000313" key="3">
    <source>
        <dbReference type="Proteomes" id="UP000232063"/>
    </source>
</evidence>
<reference evidence="2 3" key="1">
    <citation type="submission" date="2017-11" db="EMBL/GenBank/DDBJ databases">
        <title>Genome sequence of Entomoplasma luminosum PIMN-1 (ATCC 49195).</title>
        <authorList>
            <person name="Lo W.-S."/>
            <person name="Gasparich G.E."/>
            <person name="Kuo C.-H."/>
        </authorList>
    </citation>
    <scope>NUCLEOTIDE SEQUENCE [LARGE SCALE GENOMIC DNA]</scope>
    <source>
        <strain evidence="2 3">PIMN-1</strain>
    </source>
</reference>